<dbReference type="Proteomes" id="UP001199631">
    <property type="component" value="Unassembled WGS sequence"/>
</dbReference>
<name>A0AAW5BF66_9BACI</name>
<reference evidence="1 2" key="1">
    <citation type="journal article" date="2022" name="Evol. Bioinform. Online">
        <title>Draft Genome Sequence of Oceanobacillus jordanicus Strain GSFE11, a Halotolerant Plant Growth-Promoting Bacterial Endophyte Isolated From the Jordan Valley.</title>
        <authorList>
            <person name="Alhindi T."/>
            <person name="Albdaiwi R."/>
        </authorList>
    </citation>
    <scope>NUCLEOTIDE SEQUENCE [LARGE SCALE GENOMIC DNA]</scope>
    <source>
        <strain evidence="1 2">GSFE11</strain>
    </source>
</reference>
<dbReference type="RefSeq" id="WP_238021612.1">
    <property type="nucleotide sequence ID" value="NZ_JAIFZM010000020.1"/>
</dbReference>
<evidence type="ECO:0000313" key="2">
    <source>
        <dbReference type="Proteomes" id="UP001199631"/>
    </source>
</evidence>
<dbReference type="Gene3D" id="3.10.180.10">
    <property type="entry name" value="2,3-Dihydroxybiphenyl 1,2-Dioxygenase, domain 1"/>
    <property type="match status" value="1"/>
</dbReference>
<dbReference type="SUPFAM" id="SSF54593">
    <property type="entry name" value="Glyoxalase/Bleomycin resistance protein/Dihydroxybiphenyl dioxygenase"/>
    <property type="match status" value="1"/>
</dbReference>
<protein>
    <submittedName>
        <fullName evidence="1">VOC family protein</fullName>
    </submittedName>
</protein>
<comment type="caution">
    <text evidence="1">The sequence shown here is derived from an EMBL/GenBank/DDBJ whole genome shotgun (WGS) entry which is preliminary data.</text>
</comment>
<dbReference type="InterPro" id="IPR029068">
    <property type="entry name" value="Glyas_Bleomycin-R_OHBP_Dase"/>
</dbReference>
<organism evidence="1 2">
    <name type="scientific">Oceanobacillus jordanicus</name>
    <dbReference type="NCBI Taxonomy" id="2867266"/>
    <lineage>
        <taxon>Bacteria</taxon>
        <taxon>Bacillati</taxon>
        <taxon>Bacillota</taxon>
        <taxon>Bacilli</taxon>
        <taxon>Bacillales</taxon>
        <taxon>Bacillaceae</taxon>
        <taxon>Oceanobacillus</taxon>
    </lineage>
</organism>
<keyword evidence="2" id="KW-1185">Reference proteome</keyword>
<accession>A0AAW5BF66</accession>
<dbReference type="EMBL" id="JAIFZM010000020">
    <property type="protein sequence ID" value="MCG3420964.1"/>
    <property type="molecule type" value="Genomic_DNA"/>
</dbReference>
<proteinExistence type="predicted"/>
<evidence type="ECO:0000313" key="1">
    <source>
        <dbReference type="EMBL" id="MCG3420964.1"/>
    </source>
</evidence>
<dbReference type="AlphaFoldDB" id="A0AAW5BF66"/>
<sequence>MILEVTIQLRVSNYKEGLQYYSSIFQKGPDFVPHEGFAEWEVIPGCWLQVAEGEPAGENGPLRLGIPNLDIERNRLVKECKVDKFEIYTRNEVPVKWATFSDPWGNKIGLFEYIDKAEEAKLQRRWRLLERNL</sequence>
<gene>
    <name evidence="1" type="ORF">K3T81_17595</name>
</gene>